<comment type="function">
    <text evidence="11">Catalyses the transfer of galactose onto proteins or lipids.</text>
</comment>
<sequence>MIKIFSSNRRLIVLWSLAVIAVFMLTLQTTPRILPHARTRSKDCACTSTSRQDSLNNTQPTPDQECTTYSRFELNRSYQVNVSNIDITSIEDTIFGDTRSRAETFLENVSASLMTSGSDKLTPYYKNHSAFVEADRSGIIIGNYTYSAGGRWRPTHCKPKWKVAIVIPYRDRIQHLAILLRNLHHLLMLQNLEFGIFVAEQTNDLVFNRGLMKNIGYMESTNFGAWDCVIFHDIDQIPMRATNWYGCDEMPRHLCAYAEELGFKLMYGGLFGGVVGLTAEQMKSSNGYSNVYWGWGAEDDDLRSRVNKLKYKIYRASGEGYYKTLKHKKKSASQIAPERFCLYQHFARRMEWDGINHTRYNANVTLNLLFTHIAVDVQKEEWNTVAKCKK</sequence>
<evidence type="ECO:0000256" key="9">
    <source>
        <dbReference type="ARBA" id="ARBA00023136"/>
    </source>
</evidence>
<dbReference type="InterPro" id="IPR003859">
    <property type="entry name" value="Galactosyl_T"/>
</dbReference>
<dbReference type="RefSeq" id="XP_011675761.1">
    <property type="nucleotide sequence ID" value="XM_011677459.2"/>
</dbReference>
<dbReference type="InterPro" id="IPR027995">
    <property type="entry name" value="Galactosyl_T_N"/>
</dbReference>
<proteinExistence type="inferred from homology"/>
<dbReference type="GO" id="GO:0016020">
    <property type="term" value="C:membrane"/>
    <property type="evidence" value="ECO:0007669"/>
    <property type="project" value="UniProtKB-SubCell"/>
</dbReference>
<evidence type="ECO:0000256" key="7">
    <source>
        <dbReference type="ARBA" id="ARBA00022968"/>
    </source>
</evidence>
<dbReference type="Proteomes" id="UP000007110">
    <property type="component" value="Unassembled WGS sequence"/>
</dbReference>
<feature type="domain" description="Galactosyltransferase N-terminal" evidence="13">
    <location>
        <begin position="146"/>
        <end position="248"/>
    </location>
</feature>
<evidence type="ECO:0000256" key="8">
    <source>
        <dbReference type="ARBA" id="ARBA00022989"/>
    </source>
</evidence>
<dbReference type="GeneID" id="100889198"/>
<feature type="domain" description="Galactosyltransferase C-terminal" evidence="12">
    <location>
        <begin position="252"/>
        <end position="328"/>
    </location>
</feature>
<evidence type="ECO:0000256" key="1">
    <source>
        <dbReference type="ARBA" id="ARBA00004606"/>
    </source>
</evidence>
<keyword evidence="10 11" id="KW-0325">Glycoprotein</keyword>
<evidence type="ECO:0000256" key="5">
    <source>
        <dbReference type="ARBA" id="ARBA00022679"/>
    </source>
</evidence>
<evidence type="ECO:0000256" key="11">
    <source>
        <dbReference type="RuleBase" id="RU368121"/>
    </source>
</evidence>
<keyword evidence="15" id="KW-1185">Reference proteome</keyword>
<evidence type="ECO:0000259" key="13">
    <source>
        <dbReference type="Pfam" id="PF13733"/>
    </source>
</evidence>
<dbReference type="InterPro" id="IPR029044">
    <property type="entry name" value="Nucleotide-diphossugar_trans"/>
</dbReference>
<evidence type="ECO:0000256" key="4">
    <source>
        <dbReference type="ARBA" id="ARBA00022676"/>
    </source>
</evidence>
<dbReference type="UniPathway" id="UPA00378"/>
<evidence type="ECO:0000313" key="15">
    <source>
        <dbReference type="Proteomes" id="UP000007110"/>
    </source>
</evidence>
<protein>
    <recommendedName>
        <fullName evidence="11">Beta-1,4-galactosyltransferase</fullName>
        <ecNumber evidence="11">2.4.1.-</ecNumber>
    </recommendedName>
</protein>
<comment type="similarity">
    <text evidence="3 11">Belongs to the glycosyltransferase 7 family.</text>
</comment>
<name>A0A7M7HN33_STRPU</name>
<evidence type="ECO:0000256" key="3">
    <source>
        <dbReference type="ARBA" id="ARBA00005735"/>
    </source>
</evidence>
<keyword evidence="9" id="KW-0472">Membrane</keyword>
<evidence type="ECO:0000259" key="12">
    <source>
        <dbReference type="Pfam" id="PF02709"/>
    </source>
</evidence>
<dbReference type="EC" id="2.4.1.-" evidence="11"/>
<dbReference type="InterPro" id="IPR027791">
    <property type="entry name" value="Galactosyl_T_C"/>
</dbReference>
<keyword evidence="6" id="KW-0812">Transmembrane</keyword>
<evidence type="ECO:0000256" key="6">
    <source>
        <dbReference type="ARBA" id="ARBA00022692"/>
    </source>
</evidence>
<evidence type="ECO:0000313" key="14">
    <source>
        <dbReference type="EnsemblMetazoa" id="XP_011675761"/>
    </source>
</evidence>
<dbReference type="PANTHER" id="PTHR19300">
    <property type="entry name" value="BETA-1,4-GALACTOSYLTRANSFERASE"/>
    <property type="match status" value="1"/>
</dbReference>
<evidence type="ECO:0000256" key="2">
    <source>
        <dbReference type="ARBA" id="ARBA00004922"/>
    </source>
</evidence>
<dbReference type="EnsemblMetazoa" id="XM_011677459">
    <property type="protein sequence ID" value="XP_011675761"/>
    <property type="gene ID" value="LOC100889198"/>
</dbReference>
<comment type="pathway">
    <text evidence="2 11">Protein modification; protein glycosylation.</text>
</comment>
<keyword evidence="5 11" id="KW-0808">Transferase</keyword>
<reference evidence="15" key="1">
    <citation type="submission" date="2015-02" db="EMBL/GenBank/DDBJ databases">
        <title>Genome sequencing for Strongylocentrotus purpuratus.</title>
        <authorList>
            <person name="Murali S."/>
            <person name="Liu Y."/>
            <person name="Vee V."/>
            <person name="English A."/>
            <person name="Wang M."/>
            <person name="Skinner E."/>
            <person name="Han Y."/>
            <person name="Muzny D.M."/>
            <person name="Worley K.C."/>
            <person name="Gibbs R.A."/>
        </authorList>
    </citation>
    <scope>NUCLEOTIDE SEQUENCE</scope>
</reference>
<keyword evidence="7 11" id="KW-0735">Signal-anchor</keyword>
<dbReference type="GO" id="GO:0005975">
    <property type="term" value="P:carbohydrate metabolic process"/>
    <property type="evidence" value="ECO:0007669"/>
    <property type="project" value="InterPro"/>
</dbReference>
<dbReference type="Pfam" id="PF02709">
    <property type="entry name" value="Glyco_transf_7C"/>
    <property type="match status" value="1"/>
</dbReference>
<dbReference type="AlphaFoldDB" id="A0A7M7HN33"/>
<dbReference type="PANTHER" id="PTHR19300:SF38">
    <property type="entry name" value="BETA-1,4-GALACTOSYLTRANSFERASE"/>
    <property type="match status" value="1"/>
</dbReference>
<dbReference type="GO" id="GO:0016757">
    <property type="term" value="F:glycosyltransferase activity"/>
    <property type="evidence" value="ECO:0007669"/>
    <property type="project" value="UniProtKB-KW"/>
</dbReference>
<dbReference type="SUPFAM" id="SSF53448">
    <property type="entry name" value="Nucleotide-diphospho-sugar transferases"/>
    <property type="match status" value="1"/>
</dbReference>
<dbReference type="Pfam" id="PF13733">
    <property type="entry name" value="Glyco_transf_7N"/>
    <property type="match status" value="1"/>
</dbReference>
<dbReference type="Gene3D" id="3.90.550.10">
    <property type="entry name" value="Spore Coat Polysaccharide Biosynthesis Protein SpsA, Chain A"/>
    <property type="match status" value="1"/>
</dbReference>
<dbReference type="OrthoDB" id="10016069at2759"/>
<comment type="subcellular location">
    <subcellularLocation>
        <location evidence="1">Membrane</location>
        <topology evidence="1">Single-pass type II membrane protein</topology>
    </subcellularLocation>
</comment>
<reference evidence="14" key="2">
    <citation type="submission" date="2021-01" db="UniProtKB">
        <authorList>
            <consortium name="EnsemblMetazoa"/>
        </authorList>
    </citation>
    <scope>IDENTIFICATION</scope>
</reference>
<evidence type="ECO:0000256" key="10">
    <source>
        <dbReference type="ARBA" id="ARBA00023180"/>
    </source>
</evidence>
<keyword evidence="8" id="KW-1133">Transmembrane helix</keyword>
<accession>A0A7M7HN33</accession>
<dbReference type="PRINTS" id="PR02050">
    <property type="entry name" value="B14GALTRFASE"/>
</dbReference>
<keyword evidence="4 11" id="KW-0328">Glycosyltransferase</keyword>
<organism evidence="14 15">
    <name type="scientific">Strongylocentrotus purpuratus</name>
    <name type="common">Purple sea urchin</name>
    <dbReference type="NCBI Taxonomy" id="7668"/>
    <lineage>
        <taxon>Eukaryota</taxon>
        <taxon>Metazoa</taxon>
        <taxon>Echinodermata</taxon>
        <taxon>Eleutherozoa</taxon>
        <taxon>Echinozoa</taxon>
        <taxon>Echinoidea</taxon>
        <taxon>Euechinoidea</taxon>
        <taxon>Echinacea</taxon>
        <taxon>Camarodonta</taxon>
        <taxon>Echinidea</taxon>
        <taxon>Strongylocentrotidae</taxon>
        <taxon>Strongylocentrotus</taxon>
    </lineage>
</organism>